<dbReference type="Gene3D" id="2.80.10.50">
    <property type="match status" value="2"/>
</dbReference>
<comment type="caution">
    <text evidence="3">The sequence shown here is derived from an EMBL/GenBank/DDBJ whole genome shotgun (WGS) entry which is preliminary data.</text>
</comment>
<name>A0A9P5X8R3_9AGAR</name>
<feature type="signal peptide" evidence="1">
    <location>
        <begin position="1"/>
        <end position="16"/>
    </location>
</feature>
<dbReference type="OrthoDB" id="6770063at2759"/>
<gene>
    <name evidence="3" type="ORF">P691DRAFT_761855</name>
</gene>
<proteinExistence type="predicted"/>
<evidence type="ECO:0000313" key="4">
    <source>
        <dbReference type="Proteomes" id="UP000807342"/>
    </source>
</evidence>
<dbReference type="InterPro" id="IPR035992">
    <property type="entry name" value="Ricin_B-like_lectins"/>
</dbReference>
<dbReference type="SMART" id="SM00458">
    <property type="entry name" value="RICIN"/>
    <property type="match status" value="1"/>
</dbReference>
<accession>A0A9P5X8R3</accession>
<dbReference type="AlphaFoldDB" id="A0A9P5X8R3"/>
<evidence type="ECO:0000259" key="2">
    <source>
        <dbReference type="SMART" id="SM00458"/>
    </source>
</evidence>
<dbReference type="InterPro" id="IPR000772">
    <property type="entry name" value="Ricin_B_lectin"/>
</dbReference>
<dbReference type="Pfam" id="PF00652">
    <property type="entry name" value="Ricin_B_lectin"/>
    <property type="match status" value="1"/>
</dbReference>
<dbReference type="PROSITE" id="PS50231">
    <property type="entry name" value="RICIN_B_LECTIN"/>
    <property type="match status" value="1"/>
</dbReference>
<dbReference type="Proteomes" id="UP000807342">
    <property type="component" value="Unassembled WGS sequence"/>
</dbReference>
<feature type="domain" description="Ricin B lectin" evidence="2">
    <location>
        <begin position="17"/>
        <end position="145"/>
    </location>
</feature>
<feature type="chain" id="PRO_5040238254" evidence="1">
    <location>
        <begin position="17"/>
        <end position="150"/>
    </location>
</feature>
<sequence length="150" mass="16132">MKSYLSLLAFATLVLSQTALNPNGNGNKCIDVKNGVFANGTAVQIYDCNRTPAQQWVASLGPTTIRLANTNFCLDSTTAAPPNGTPMRIWQCIDNIAAQQWNFTATPTGGRFTLGNQGICLDLRNAGDVTNGNVVQAWQCVGTTYDVWTN</sequence>
<evidence type="ECO:0000313" key="3">
    <source>
        <dbReference type="EMBL" id="KAF9446175.1"/>
    </source>
</evidence>
<keyword evidence="1" id="KW-0732">Signal</keyword>
<dbReference type="EMBL" id="MU151259">
    <property type="protein sequence ID" value="KAF9446175.1"/>
    <property type="molecule type" value="Genomic_DNA"/>
</dbReference>
<organism evidence="3 4">
    <name type="scientific">Macrolepiota fuliginosa MF-IS2</name>
    <dbReference type="NCBI Taxonomy" id="1400762"/>
    <lineage>
        <taxon>Eukaryota</taxon>
        <taxon>Fungi</taxon>
        <taxon>Dikarya</taxon>
        <taxon>Basidiomycota</taxon>
        <taxon>Agaricomycotina</taxon>
        <taxon>Agaricomycetes</taxon>
        <taxon>Agaricomycetidae</taxon>
        <taxon>Agaricales</taxon>
        <taxon>Agaricineae</taxon>
        <taxon>Agaricaceae</taxon>
        <taxon>Macrolepiota</taxon>
    </lineage>
</organism>
<keyword evidence="4" id="KW-1185">Reference proteome</keyword>
<protein>
    <submittedName>
        <fullName evidence="3">Carbohydrate-binding module family 13 protein</fullName>
    </submittedName>
</protein>
<dbReference type="CDD" id="cd00161">
    <property type="entry name" value="beta-trefoil_Ricin-like"/>
    <property type="match status" value="1"/>
</dbReference>
<reference evidence="3" key="1">
    <citation type="submission" date="2020-11" db="EMBL/GenBank/DDBJ databases">
        <authorList>
            <consortium name="DOE Joint Genome Institute"/>
            <person name="Ahrendt S."/>
            <person name="Riley R."/>
            <person name="Andreopoulos W."/>
            <person name="Labutti K."/>
            <person name="Pangilinan J."/>
            <person name="Ruiz-Duenas F.J."/>
            <person name="Barrasa J.M."/>
            <person name="Sanchez-Garcia M."/>
            <person name="Camarero S."/>
            <person name="Miyauchi S."/>
            <person name="Serrano A."/>
            <person name="Linde D."/>
            <person name="Babiker R."/>
            <person name="Drula E."/>
            <person name="Ayuso-Fernandez I."/>
            <person name="Pacheco R."/>
            <person name="Padilla G."/>
            <person name="Ferreira P."/>
            <person name="Barriuso J."/>
            <person name="Kellner H."/>
            <person name="Castanera R."/>
            <person name="Alfaro M."/>
            <person name="Ramirez L."/>
            <person name="Pisabarro A.G."/>
            <person name="Kuo A."/>
            <person name="Tritt A."/>
            <person name="Lipzen A."/>
            <person name="He G."/>
            <person name="Yan M."/>
            <person name="Ng V."/>
            <person name="Cullen D."/>
            <person name="Martin F."/>
            <person name="Rosso M.-N."/>
            <person name="Henrissat B."/>
            <person name="Hibbett D."/>
            <person name="Martinez A.T."/>
            <person name="Grigoriev I.V."/>
        </authorList>
    </citation>
    <scope>NUCLEOTIDE SEQUENCE</scope>
    <source>
        <strain evidence="3">MF-IS2</strain>
    </source>
</reference>
<evidence type="ECO:0000256" key="1">
    <source>
        <dbReference type="SAM" id="SignalP"/>
    </source>
</evidence>
<dbReference type="SUPFAM" id="SSF50370">
    <property type="entry name" value="Ricin B-like lectins"/>
    <property type="match status" value="1"/>
</dbReference>